<feature type="region of interest" description="Disordered" evidence="1">
    <location>
        <begin position="198"/>
        <end position="228"/>
    </location>
</feature>
<reference evidence="3 4" key="1">
    <citation type="submission" date="2014-11" db="EMBL/GenBank/DDBJ databases">
        <authorList>
            <person name="Wibberg Daniel"/>
        </authorList>
    </citation>
    <scope>NUCLEOTIDE SEQUENCE [LARGE SCALE GENOMIC DNA]</scope>
    <source>
        <strain evidence="3">Rhizoctonia solani AG1-IB 7/3/14</strain>
    </source>
</reference>
<name>A0A0B7FMS1_THACB</name>
<evidence type="ECO:0000256" key="1">
    <source>
        <dbReference type="SAM" id="MobiDB-lite"/>
    </source>
</evidence>
<feature type="region of interest" description="Disordered" evidence="1">
    <location>
        <begin position="271"/>
        <end position="308"/>
    </location>
</feature>
<feature type="compositionally biased region" description="Basic residues" evidence="1">
    <location>
        <begin position="274"/>
        <end position="291"/>
    </location>
</feature>
<feature type="compositionally biased region" description="Basic and acidic residues" evidence="1">
    <location>
        <begin position="164"/>
        <end position="173"/>
    </location>
</feature>
<feature type="compositionally biased region" description="Basic and acidic residues" evidence="1">
    <location>
        <begin position="292"/>
        <end position="308"/>
    </location>
</feature>
<feature type="compositionally biased region" description="Acidic residues" evidence="1">
    <location>
        <begin position="89"/>
        <end position="106"/>
    </location>
</feature>
<feature type="region of interest" description="Disordered" evidence="1">
    <location>
        <begin position="20"/>
        <end position="182"/>
    </location>
</feature>
<gene>
    <name evidence="3" type="ORF">RSOLAG1IB_02265</name>
</gene>
<evidence type="ECO:0000313" key="4">
    <source>
        <dbReference type="Proteomes" id="UP000059188"/>
    </source>
</evidence>
<sequence length="391" mass="42989">MIGCVISLTATTILILMPESDESSSGSSWPKTLADNGNAPAAPFQWTLKTQHEEDQEYLTRLEAKLKQIQQPDPKMRDMTQKSPTAEPSDIESDSDSTGETQEVEGEDHLPPAIDDDPGIHLLYDQPGEPSKSHLSSPTVHTVAMDPPDPADPTAIIPLEANGDPEHELHPQHESANQSLPRSRLVHFRSRVRIASTIRNPTNHGSRSSSISESSSMSAPLRGPTEESILSRGAAGRIFGVGPVSAAHAVGSGIHPGESLSEMMSSEAANLWLNRRRPSSARGRTARKGRGRRENSEEGRISLDSEADERTGLVKHPRVARYGATPQMTATMVAREIDVDAELDRARRAARKTEEDVIFGPWPKRLMNWNWWLYKIEQYTCGLCADDPYAE</sequence>
<evidence type="ECO:0000256" key="2">
    <source>
        <dbReference type="SAM" id="SignalP"/>
    </source>
</evidence>
<dbReference type="AlphaFoldDB" id="A0A0B7FMS1"/>
<feature type="chain" id="PRO_5002127517" evidence="2">
    <location>
        <begin position="24"/>
        <end position="391"/>
    </location>
</feature>
<feature type="compositionally biased region" description="Low complexity" evidence="1">
    <location>
        <begin position="206"/>
        <end position="218"/>
    </location>
</feature>
<keyword evidence="4" id="KW-1185">Reference proteome</keyword>
<organism evidence="3 4">
    <name type="scientific">Thanatephorus cucumeris (strain AG1-IB / isolate 7/3/14)</name>
    <name type="common">Lettuce bottom rot fungus</name>
    <name type="synonym">Rhizoctonia solani</name>
    <dbReference type="NCBI Taxonomy" id="1108050"/>
    <lineage>
        <taxon>Eukaryota</taxon>
        <taxon>Fungi</taxon>
        <taxon>Dikarya</taxon>
        <taxon>Basidiomycota</taxon>
        <taxon>Agaricomycotina</taxon>
        <taxon>Agaricomycetes</taxon>
        <taxon>Cantharellales</taxon>
        <taxon>Ceratobasidiaceae</taxon>
        <taxon>Rhizoctonia</taxon>
        <taxon>Rhizoctonia solani AG-1</taxon>
    </lineage>
</organism>
<evidence type="ECO:0000313" key="3">
    <source>
        <dbReference type="EMBL" id="CEL57523.1"/>
    </source>
</evidence>
<dbReference type="OrthoDB" id="3270420at2759"/>
<dbReference type="EMBL" id="LN679102">
    <property type="protein sequence ID" value="CEL57523.1"/>
    <property type="molecule type" value="Genomic_DNA"/>
</dbReference>
<dbReference type="Proteomes" id="UP000059188">
    <property type="component" value="Unassembled WGS sequence"/>
</dbReference>
<keyword evidence="2" id="KW-0732">Signal</keyword>
<proteinExistence type="predicted"/>
<protein>
    <submittedName>
        <fullName evidence="3">Uncharacterized protein</fullName>
    </submittedName>
</protein>
<feature type="compositionally biased region" description="Basic and acidic residues" evidence="1">
    <location>
        <begin position="50"/>
        <end position="66"/>
    </location>
</feature>
<feature type="signal peptide" evidence="2">
    <location>
        <begin position="1"/>
        <end position="23"/>
    </location>
</feature>
<accession>A0A0B7FMS1</accession>